<organism evidence="1 2">
    <name type="scientific">Artomyces pyxidatus</name>
    <dbReference type="NCBI Taxonomy" id="48021"/>
    <lineage>
        <taxon>Eukaryota</taxon>
        <taxon>Fungi</taxon>
        <taxon>Dikarya</taxon>
        <taxon>Basidiomycota</taxon>
        <taxon>Agaricomycotina</taxon>
        <taxon>Agaricomycetes</taxon>
        <taxon>Russulales</taxon>
        <taxon>Auriscalpiaceae</taxon>
        <taxon>Artomyces</taxon>
    </lineage>
</organism>
<evidence type="ECO:0000313" key="2">
    <source>
        <dbReference type="Proteomes" id="UP000814140"/>
    </source>
</evidence>
<protein>
    <submittedName>
        <fullName evidence="1">Uncharacterized protein</fullName>
    </submittedName>
</protein>
<evidence type="ECO:0000313" key="1">
    <source>
        <dbReference type="EMBL" id="KAI0060805.1"/>
    </source>
</evidence>
<sequence length="197" mass="21963">MAGVVEGENVVYTLFFIGNGTNPRDGFDIMGTPDVWFRFVTPHEQLDPIRTTIRGLSGDIATFDWTLRGAAVGTATILDPPRRFHMHDLVLLDEVVVEGQIFHCRAFYSASAPTLPRLLYRWVRRARDAYELYVAHDTAGFGTLIGSFAANAEIEQTAAGPAFASFSYNFDWHDPLVLDAMLALCVNRFLDRMQASA</sequence>
<dbReference type="Proteomes" id="UP000814140">
    <property type="component" value="Unassembled WGS sequence"/>
</dbReference>
<dbReference type="EMBL" id="MU277216">
    <property type="protein sequence ID" value="KAI0060805.1"/>
    <property type="molecule type" value="Genomic_DNA"/>
</dbReference>
<reference evidence="1" key="2">
    <citation type="journal article" date="2022" name="New Phytol.">
        <title>Evolutionary transition to the ectomycorrhizal habit in the genomes of a hyperdiverse lineage of mushroom-forming fungi.</title>
        <authorList>
            <person name="Looney B."/>
            <person name="Miyauchi S."/>
            <person name="Morin E."/>
            <person name="Drula E."/>
            <person name="Courty P.E."/>
            <person name="Kohler A."/>
            <person name="Kuo A."/>
            <person name="LaButti K."/>
            <person name="Pangilinan J."/>
            <person name="Lipzen A."/>
            <person name="Riley R."/>
            <person name="Andreopoulos W."/>
            <person name="He G."/>
            <person name="Johnson J."/>
            <person name="Nolan M."/>
            <person name="Tritt A."/>
            <person name="Barry K.W."/>
            <person name="Grigoriev I.V."/>
            <person name="Nagy L.G."/>
            <person name="Hibbett D."/>
            <person name="Henrissat B."/>
            <person name="Matheny P.B."/>
            <person name="Labbe J."/>
            <person name="Martin F.M."/>
        </authorList>
    </citation>
    <scope>NUCLEOTIDE SEQUENCE</scope>
    <source>
        <strain evidence="1">HHB10654</strain>
    </source>
</reference>
<proteinExistence type="predicted"/>
<gene>
    <name evidence="1" type="ORF">BV25DRAFT_1917364</name>
</gene>
<comment type="caution">
    <text evidence="1">The sequence shown here is derived from an EMBL/GenBank/DDBJ whole genome shotgun (WGS) entry which is preliminary data.</text>
</comment>
<accession>A0ACB8SXD1</accession>
<reference evidence="1" key="1">
    <citation type="submission" date="2021-03" db="EMBL/GenBank/DDBJ databases">
        <authorList>
            <consortium name="DOE Joint Genome Institute"/>
            <person name="Ahrendt S."/>
            <person name="Looney B.P."/>
            <person name="Miyauchi S."/>
            <person name="Morin E."/>
            <person name="Drula E."/>
            <person name="Courty P.E."/>
            <person name="Chicoki N."/>
            <person name="Fauchery L."/>
            <person name="Kohler A."/>
            <person name="Kuo A."/>
            <person name="Labutti K."/>
            <person name="Pangilinan J."/>
            <person name="Lipzen A."/>
            <person name="Riley R."/>
            <person name="Andreopoulos W."/>
            <person name="He G."/>
            <person name="Johnson J."/>
            <person name="Barry K.W."/>
            <person name="Grigoriev I.V."/>
            <person name="Nagy L."/>
            <person name="Hibbett D."/>
            <person name="Henrissat B."/>
            <person name="Matheny P.B."/>
            <person name="Labbe J."/>
            <person name="Martin F."/>
        </authorList>
    </citation>
    <scope>NUCLEOTIDE SEQUENCE</scope>
    <source>
        <strain evidence="1">HHB10654</strain>
    </source>
</reference>
<keyword evidence="2" id="KW-1185">Reference proteome</keyword>
<name>A0ACB8SXD1_9AGAM</name>